<dbReference type="Pfam" id="PF02902">
    <property type="entry name" value="Peptidase_C48"/>
    <property type="match status" value="1"/>
</dbReference>
<keyword evidence="3" id="KW-0378">Hydrolase</keyword>
<dbReference type="InterPro" id="IPR003653">
    <property type="entry name" value="Peptidase_C48_C"/>
</dbReference>
<name>A0A8T0H2V7_CERPU</name>
<feature type="region of interest" description="Disordered" evidence="5">
    <location>
        <begin position="251"/>
        <end position="304"/>
    </location>
</feature>
<evidence type="ECO:0000256" key="4">
    <source>
        <dbReference type="ARBA" id="ARBA00022807"/>
    </source>
</evidence>
<feature type="region of interest" description="Disordered" evidence="5">
    <location>
        <begin position="79"/>
        <end position="110"/>
    </location>
</feature>
<evidence type="ECO:0000256" key="5">
    <source>
        <dbReference type="SAM" id="MobiDB-lite"/>
    </source>
</evidence>
<accession>A0A8T0H2V7</accession>
<feature type="domain" description="Ubiquitin-like protease family profile" evidence="6">
    <location>
        <begin position="350"/>
        <end position="517"/>
    </location>
</feature>
<dbReference type="GO" id="GO:0006508">
    <property type="term" value="P:proteolysis"/>
    <property type="evidence" value="ECO:0007669"/>
    <property type="project" value="UniProtKB-KW"/>
</dbReference>
<dbReference type="EMBL" id="CM026428">
    <property type="protein sequence ID" value="KAG0566226.1"/>
    <property type="molecule type" value="Genomic_DNA"/>
</dbReference>
<evidence type="ECO:0000313" key="7">
    <source>
        <dbReference type="EMBL" id="KAG0566226.1"/>
    </source>
</evidence>
<dbReference type="GO" id="GO:0008234">
    <property type="term" value="F:cysteine-type peptidase activity"/>
    <property type="evidence" value="ECO:0007669"/>
    <property type="project" value="UniProtKB-KW"/>
</dbReference>
<evidence type="ECO:0000256" key="3">
    <source>
        <dbReference type="ARBA" id="ARBA00022801"/>
    </source>
</evidence>
<dbReference type="SUPFAM" id="SSF54001">
    <property type="entry name" value="Cysteine proteinases"/>
    <property type="match status" value="1"/>
</dbReference>
<keyword evidence="2" id="KW-0645">Protease</keyword>
<feature type="region of interest" description="Disordered" evidence="5">
    <location>
        <begin position="180"/>
        <end position="209"/>
    </location>
</feature>
<dbReference type="PROSITE" id="PS50600">
    <property type="entry name" value="ULP_PROTEASE"/>
    <property type="match status" value="1"/>
</dbReference>
<evidence type="ECO:0000256" key="2">
    <source>
        <dbReference type="ARBA" id="ARBA00022670"/>
    </source>
</evidence>
<gene>
    <name evidence="7" type="ORF">KC19_7G047300</name>
</gene>
<feature type="region of interest" description="Disordered" evidence="5">
    <location>
        <begin position="1"/>
        <end position="29"/>
    </location>
</feature>
<evidence type="ECO:0000256" key="1">
    <source>
        <dbReference type="ARBA" id="ARBA00005234"/>
    </source>
</evidence>
<dbReference type="GO" id="GO:0016926">
    <property type="term" value="P:protein desumoylation"/>
    <property type="evidence" value="ECO:0007669"/>
    <property type="project" value="UniProtKB-ARBA"/>
</dbReference>
<reference evidence="7" key="1">
    <citation type="submission" date="2020-06" db="EMBL/GenBank/DDBJ databases">
        <title>WGS assembly of Ceratodon purpureus strain R40.</title>
        <authorList>
            <person name="Carey S.B."/>
            <person name="Jenkins J."/>
            <person name="Shu S."/>
            <person name="Lovell J.T."/>
            <person name="Sreedasyam A."/>
            <person name="Maumus F."/>
            <person name="Tiley G.P."/>
            <person name="Fernandez-Pozo N."/>
            <person name="Barry K."/>
            <person name="Chen C."/>
            <person name="Wang M."/>
            <person name="Lipzen A."/>
            <person name="Daum C."/>
            <person name="Saski C.A."/>
            <person name="Payton A.C."/>
            <person name="Mcbreen J.C."/>
            <person name="Conrad R.E."/>
            <person name="Kollar L.M."/>
            <person name="Olsson S."/>
            <person name="Huttunen S."/>
            <person name="Landis J.B."/>
            <person name="Wickett N.J."/>
            <person name="Johnson M.G."/>
            <person name="Rensing S.A."/>
            <person name="Grimwood J."/>
            <person name="Schmutz J."/>
            <person name="Mcdaniel S.F."/>
        </authorList>
    </citation>
    <scope>NUCLEOTIDE SEQUENCE</scope>
    <source>
        <strain evidence="7">R40</strain>
    </source>
</reference>
<dbReference type="Gene3D" id="3.40.395.10">
    <property type="entry name" value="Adenoviral Proteinase, Chain A"/>
    <property type="match status" value="1"/>
</dbReference>
<dbReference type="PANTHER" id="PTHR46915:SF2">
    <property type="entry name" value="UBIQUITIN-LIKE PROTEASE 4"/>
    <property type="match status" value="1"/>
</dbReference>
<dbReference type="InterPro" id="IPR038765">
    <property type="entry name" value="Papain-like_cys_pep_sf"/>
</dbReference>
<keyword evidence="8" id="KW-1185">Reference proteome</keyword>
<proteinExistence type="inferred from homology"/>
<organism evidence="7 8">
    <name type="scientific">Ceratodon purpureus</name>
    <name type="common">Fire moss</name>
    <name type="synonym">Dicranum purpureum</name>
    <dbReference type="NCBI Taxonomy" id="3225"/>
    <lineage>
        <taxon>Eukaryota</taxon>
        <taxon>Viridiplantae</taxon>
        <taxon>Streptophyta</taxon>
        <taxon>Embryophyta</taxon>
        <taxon>Bryophyta</taxon>
        <taxon>Bryophytina</taxon>
        <taxon>Bryopsida</taxon>
        <taxon>Dicranidae</taxon>
        <taxon>Pseudoditrichales</taxon>
        <taxon>Ditrichaceae</taxon>
        <taxon>Ceratodon</taxon>
    </lineage>
</organism>
<evidence type="ECO:0000259" key="6">
    <source>
        <dbReference type="PROSITE" id="PS50600"/>
    </source>
</evidence>
<dbReference type="PANTHER" id="PTHR46915">
    <property type="entry name" value="UBIQUITIN-LIKE PROTEASE 4-RELATED"/>
    <property type="match status" value="1"/>
</dbReference>
<protein>
    <recommendedName>
        <fullName evidence="6">Ubiquitin-like protease family profile domain-containing protein</fullName>
    </recommendedName>
</protein>
<comment type="caution">
    <text evidence="7">The sequence shown here is derived from an EMBL/GenBank/DDBJ whole genome shotgun (WGS) entry which is preliminary data.</text>
</comment>
<feature type="compositionally biased region" description="Acidic residues" evidence="5">
    <location>
        <begin position="10"/>
        <end position="28"/>
    </location>
</feature>
<dbReference type="Proteomes" id="UP000822688">
    <property type="component" value="Chromosome 7"/>
</dbReference>
<evidence type="ECO:0000313" key="8">
    <source>
        <dbReference type="Proteomes" id="UP000822688"/>
    </source>
</evidence>
<dbReference type="AlphaFoldDB" id="A0A8T0H2V7"/>
<keyword evidence="4" id="KW-0788">Thiol protease</keyword>
<sequence length="540" mass="60313">MLGGFSLPMELDDSGDDSDGLTEYPDDPQIEKFKAFSDTQLDDEITKYEGYVAGGQKDGLKLKDGGDKFRKTLQKLERVRSDRAKKRSPVGGSQKSFVIEPSEEFGSGGVGDWKRRCGTRPMSLPGLSTALGTCSTVKSDVLSTKFSPSGSALYEPFKSAPCNNGKSVLVSEIISQSPSPERIAACSPERETRSSSGEQAGPSSRELLTPNQFEASGSCSDCKKTSYILSSVRGRDGLFCSMCRRKALTPDPSFQVDSDLKTPAAKPIGGRSRKRKNEADIVGRTPDTAMEIDSSDEDEKPLACNGFVQKSPTADLPRRMGLRGNLRRRMEGIFEWVKIAYPSRTDPDAVEILPTDVKRLDPLEFLNDTVIDFYIKYIQRDEFLSLEGKQRFHFFNSFFYKKLSEVVSSQKKKGGADFSKLRKWTKGTNIFEKEYLFVPIHDKLHWSLAIICFPGCDKGNCSERCIIHLDSMTHGHDCQRVFRLLRSYLVAEWKHSVDAGDHEGDECPHTVQNLKNDDIPCRKVPVRSLDSFVILVVYFS</sequence>
<comment type="similarity">
    <text evidence="1">Belongs to the peptidase C48 family.</text>
</comment>